<evidence type="ECO:0000256" key="5">
    <source>
        <dbReference type="ARBA" id="ARBA00023136"/>
    </source>
</evidence>
<comment type="similarity">
    <text evidence="2">Belongs to the UPF0382 family.</text>
</comment>
<evidence type="ECO:0000256" key="3">
    <source>
        <dbReference type="ARBA" id="ARBA00022692"/>
    </source>
</evidence>
<dbReference type="RefSeq" id="WP_106226277.1">
    <property type="nucleotide sequence ID" value="NZ_PVTV01000011.1"/>
</dbReference>
<dbReference type="InterPro" id="IPR006696">
    <property type="entry name" value="DUF423"/>
</dbReference>
<organism evidence="7 8">
    <name type="scientific">Jezberella montanilacus</name>
    <dbReference type="NCBI Taxonomy" id="323426"/>
    <lineage>
        <taxon>Bacteria</taxon>
        <taxon>Pseudomonadati</taxon>
        <taxon>Pseudomonadota</taxon>
        <taxon>Betaproteobacteria</taxon>
        <taxon>Burkholderiales</taxon>
        <taxon>Alcaligenaceae</taxon>
        <taxon>Jezberella</taxon>
    </lineage>
</organism>
<accession>A0A2T0XJ47</accession>
<keyword evidence="8" id="KW-1185">Reference proteome</keyword>
<sequence>MFKELNYWRLAGALFAVTAVMLDAYAAHGIDDPNIKMTIERAANYQLIHAFALIVASLFQGRLAWISCRCFAVGIVLFCGSIECKYLLHFNDLGKLAPTGGILLMVAWLTLGLCTVAKYPR</sequence>
<feature type="transmembrane region" description="Helical" evidence="6">
    <location>
        <begin position="42"/>
        <end position="59"/>
    </location>
</feature>
<reference evidence="7 8" key="1">
    <citation type="submission" date="2018-03" db="EMBL/GenBank/DDBJ databases">
        <title>Genomic Encyclopedia of Type Strains, Phase III (KMG-III): the genomes of soil and plant-associated and newly described type strains.</title>
        <authorList>
            <person name="Whitman W."/>
        </authorList>
    </citation>
    <scope>NUCLEOTIDE SEQUENCE [LARGE SCALE GENOMIC DNA]</scope>
    <source>
        <strain evidence="7 8">MWH-P2sevCIIIb</strain>
    </source>
</reference>
<dbReference type="Pfam" id="PF04241">
    <property type="entry name" value="DUF423"/>
    <property type="match status" value="1"/>
</dbReference>
<dbReference type="Proteomes" id="UP000238308">
    <property type="component" value="Unassembled WGS sequence"/>
</dbReference>
<comment type="subcellular location">
    <subcellularLocation>
        <location evidence="1">Membrane</location>
        <topology evidence="1">Multi-pass membrane protein</topology>
    </subcellularLocation>
</comment>
<evidence type="ECO:0000256" key="1">
    <source>
        <dbReference type="ARBA" id="ARBA00004141"/>
    </source>
</evidence>
<protein>
    <submittedName>
        <fullName evidence="7">Uncharacterized membrane protein YgdD (TMEM256/DUF423 family)</fullName>
    </submittedName>
</protein>
<proteinExistence type="inferred from homology"/>
<keyword evidence="5 6" id="KW-0472">Membrane</keyword>
<comment type="caution">
    <text evidence="7">The sequence shown here is derived from an EMBL/GenBank/DDBJ whole genome shotgun (WGS) entry which is preliminary data.</text>
</comment>
<evidence type="ECO:0000256" key="2">
    <source>
        <dbReference type="ARBA" id="ARBA00009694"/>
    </source>
</evidence>
<dbReference type="OrthoDB" id="9802121at2"/>
<keyword evidence="3 6" id="KW-0812">Transmembrane</keyword>
<evidence type="ECO:0000313" key="7">
    <source>
        <dbReference type="EMBL" id="PRY98927.1"/>
    </source>
</evidence>
<name>A0A2T0XJ47_9BURK</name>
<feature type="transmembrane region" description="Helical" evidence="6">
    <location>
        <begin position="100"/>
        <end position="119"/>
    </location>
</feature>
<evidence type="ECO:0000256" key="4">
    <source>
        <dbReference type="ARBA" id="ARBA00022989"/>
    </source>
</evidence>
<dbReference type="PANTHER" id="PTHR43461">
    <property type="entry name" value="TRANSMEMBRANE PROTEIN 256"/>
    <property type="match status" value="1"/>
</dbReference>
<evidence type="ECO:0000313" key="8">
    <source>
        <dbReference type="Proteomes" id="UP000238308"/>
    </source>
</evidence>
<dbReference type="PANTHER" id="PTHR43461:SF1">
    <property type="entry name" value="TRANSMEMBRANE PROTEIN 256"/>
    <property type="match status" value="1"/>
</dbReference>
<dbReference type="GO" id="GO:0016020">
    <property type="term" value="C:membrane"/>
    <property type="evidence" value="ECO:0007669"/>
    <property type="project" value="UniProtKB-SubCell"/>
</dbReference>
<dbReference type="EMBL" id="PVTV01000011">
    <property type="protein sequence ID" value="PRY98927.1"/>
    <property type="molecule type" value="Genomic_DNA"/>
</dbReference>
<dbReference type="AlphaFoldDB" id="A0A2T0XJ47"/>
<gene>
    <name evidence="7" type="ORF">BCM14_0364</name>
</gene>
<feature type="transmembrane region" description="Helical" evidence="6">
    <location>
        <begin position="71"/>
        <end position="88"/>
    </location>
</feature>
<keyword evidence="4 6" id="KW-1133">Transmembrane helix</keyword>
<evidence type="ECO:0000256" key="6">
    <source>
        <dbReference type="SAM" id="Phobius"/>
    </source>
</evidence>